<proteinExistence type="predicted"/>
<evidence type="ECO:0000313" key="2">
    <source>
        <dbReference type="EMBL" id="CAB4875445.1"/>
    </source>
</evidence>
<feature type="transmembrane region" description="Helical" evidence="1">
    <location>
        <begin position="49"/>
        <end position="67"/>
    </location>
</feature>
<protein>
    <submittedName>
        <fullName evidence="2">Unannotated protein</fullName>
    </submittedName>
</protein>
<feature type="transmembrane region" description="Helical" evidence="1">
    <location>
        <begin position="115"/>
        <end position="135"/>
    </location>
</feature>
<sequence>MTDSEPTATQHAWGLTSSGETRWPAAIAMAGALLLQFRLPEKLTIGPRWALPAVEALVLVTLLIVSPTKFDETSRDVRFVSLGLLALLTGANATTLALLMHNLLKSGSSIPGRSLVYSAVSIWLTGVIAYALWYWEIDRGGPSRRCRSDHAAPDFWFAQMENPGVTRTPWTPHFLDYLYVSVTNSSAFSPTDALPLTLRAKALMSAQSLTSLATIVVVGARAVNILK</sequence>
<name>A0A6J7E2I4_9ZZZZ</name>
<reference evidence="2" key="1">
    <citation type="submission" date="2020-05" db="EMBL/GenBank/DDBJ databases">
        <authorList>
            <person name="Chiriac C."/>
            <person name="Salcher M."/>
            <person name="Ghai R."/>
            <person name="Kavagutti S V."/>
        </authorList>
    </citation>
    <scope>NUCLEOTIDE SEQUENCE</scope>
</reference>
<keyword evidence="1" id="KW-0472">Membrane</keyword>
<keyword evidence="1" id="KW-0812">Transmembrane</keyword>
<feature type="transmembrane region" description="Helical" evidence="1">
    <location>
        <begin position="79"/>
        <end position="103"/>
    </location>
</feature>
<gene>
    <name evidence="2" type="ORF">UFOPK3376_01097</name>
</gene>
<keyword evidence="1" id="KW-1133">Transmembrane helix</keyword>
<accession>A0A6J7E2I4</accession>
<evidence type="ECO:0000256" key="1">
    <source>
        <dbReference type="SAM" id="Phobius"/>
    </source>
</evidence>
<dbReference type="EMBL" id="CAFBLP010000022">
    <property type="protein sequence ID" value="CAB4875445.1"/>
    <property type="molecule type" value="Genomic_DNA"/>
</dbReference>
<organism evidence="2">
    <name type="scientific">freshwater metagenome</name>
    <dbReference type="NCBI Taxonomy" id="449393"/>
    <lineage>
        <taxon>unclassified sequences</taxon>
        <taxon>metagenomes</taxon>
        <taxon>ecological metagenomes</taxon>
    </lineage>
</organism>
<dbReference type="AlphaFoldDB" id="A0A6J7E2I4"/>